<keyword evidence="4" id="KW-0732">Signal</keyword>
<sequence>MCLQVFRHGHRTPIVFYKTDPYADKSFWSGLDLGQLTNQGKREMYDLGQLTAQRYRQFLPQPYDKNNFYARCTDMDRTLMSGQCFLYGLFRSSSQQVWLKDSDWQPVPLHPADPKVFLGFPFPCPAYDNYHANAFKTEAFQKLDKENKDILEYVSKHTGDNYTTLFSTWLLYDCLRVELEAGYKLPDWVPPVYEKLQDIIGLLYQTTTGTTQAKRLYTGTFLNYVVDYFEKMASNSSYSQKFQVFSGHDTDTNIAAILNSFGAFDPPYPPAFASSIWIELKRNKGRYYVNVWSKDGSNLRQIKVNGCARNCPLHAFRKKLSDILLDPDTLTQECSDIS</sequence>
<comment type="catalytic activity">
    <reaction evidence="1">
        <text>a phosphate monoester + H2O = an alcohol + phosphate</text>
        <dbReference type="Rhea" id="RHEA:15017"/>
        <dbReference type="ChEBI" id="CHEBI:15377"/>
        <dbReference type="ChEBI" id="CHEBI:30879"/>
        <dbReference type="ChEBI" id="CHEBI:43474"/>
        <dbReference type="ChEBI" id="CHEBI:67140"/>
        <dbReference type="EC" id="3.1.3.2"/>
    </reaction>
</comment>
<dbReference type="GO" id="GO:0003993">
    <property type="term" value="F:acid phosphatase activity"/>
    <property type="evidence" value="ECO:0007669"/>
    <property type="project" value="UniProtKB-EC"/>
</dbReference>
<evidence type="ECO:0000256" key="7">
    <source>
        <dbReference type="ARBA" id="ARBA00023180"/>
    </source>
</evidence>
<comment type="similarity">
    <text evidence="2">Belongs to the histidine acid phosphatase family.</text>
</comment>
<dbReference type="PANTHER" id="PTHR11567:SF211">
    <property type="entry name" value="PROSTATIC ACID PHOSPHATASE"/>
    <property type="match status" value="1"/>
</dbReference>
<dbReference type="Gene3D" id="3.40.50.1240">
    <property type="entry name" value="Phosphoglycerate mutase-like"/>
    <property type="match status" value="1"/>
</dbReference>
<dbReference type="InterPro" id="IPR000560">
    <property type="entry name" value="His_Pase_clade-2"/>
</dbReference>
<reference evidence="8" key="1">
    <citation type="submission" date="2022-01" db="EMBL/GenBank/DDBJ databases">
        <authorList>
            <person name="King R."/>
        </authorList>
    </citation>
    <scope>NUCLEOTIDE SEQUENCE</scope>
</reference>
<evidence type="ECO:0000313" key="9">
    <source>
        <dbReference type="Proteomes" id="UP001153636"/>
    </source>
</evidence>
<organism evidence="8 9">
    <name type="scientific">Psylliodes chrysocephalus</name>
    <dbReference type="NCBI Taxonomy" id="3402493"/>
    <lineage>
        <taxon>Eukaryota</taxon>
        <taxon>Metazoa</taxon>
        <taxon>Ecdysozoa</taxon>
        <taxon>Arthropoda</taxon>
        <taxon>Hexapoda</taxon>
        <taxon>Insecta</taxon>
        <taxon>Pterygota</taxon>
        <taxon>Neoptera</taxon>
        <taxon>Endopterygota</taxon>
        <taxon>Coleoptera</taxon>
        <taxon>Polyphaga</taxon>
        <taxon>Cucujiformia</taxon>
        <taxon>Chrysomeloidea</taxon>
        <taxon>Chrysomelidae</taxon>
        <taxon>Galerucinae</taxon>
        <taxon>Alticini</taxon>
        <taxon>Psylliodes</taxon>
    </lineage>
</organism>
<dbReference type="CDD" id="cd07061">
    <property type="entry name" value="HP_HAP_like"/>
    <property type="match status" value="1"/>
</dbReference>
<dbReference type="AlphaFoldDB" id="A0A9P0CIX9"/>
<dbReference type="OrthoDB" id="6723085at2759"/>
<name>A0A9P0CIX9_9CUCU</name>
<dbReference type="InterPro" id="IPR050645">
    <property type="entry name" value="Histidine_acid_phosphatase"/>
</dbReference>
<evidence type="ECO:0000256" key="4">
    <source>
        <dbReference type="ARBA" id="ARBA00022729"/>
    </source>
</evidence>
<protein>
    <recommendedName>
        <fullName evidence="3">acid phosphatase</fullName>
        <ecNumber evidence="3">3.1.3.2</ecNumber>
    </recommendedName>
</protein>
<dbReference type="EMBL" id="OV651813">
    <property type="protein sequence ID" value="CAH1098921.1"/>
    <property type="molecule type" value="Genomic_DNA"/>
</dbReference>
<evidence type="ECO:0000256" key="2">
    <source>
        <dbReference type="ARBA" id="ARBA00005375"/>
    </source>
</evidence>
<gene>
    <name evidence="8" type="ORF">PSYICH_LOCUS102</name>
</gene>
<dbReference type="EC" id="3.1.3.2" evidence="3"/>
<dbReference type="Pfam" id="PF00328">
    <property type="entry name" value="His_Phos_2"/>
    <property type="match status" value="1"/>
</dbReference>
<evidence type="ECO:0000256" key="5">
    <source>
        <dbReference type="ARBA" id="ARBA00022801"/>
    </source>
</evidence>
<keyword evidence="5" id="KW-0378">Hydrolase</keyword>
<evidence type="ECO:0000256" key="6">
    <source>
        <dbReference type="ARBA" id="ARBA00023157"/>
    </source>
</evidence>
<keyword evidence="6" id="KW-1015">Disulfide bond</keyword>
<proteinExistence type="inferred from homology"/>
<keyword evidence="7" id="KW-0325">Glycoprotein</keyword>
<dbReference type="PANTHER" id="PTHR11567">
    <property type="entry name" value="ACID PHOSPHATASE-RELATED"/>
    <property type="match status" value="1"/>
</dbReference>
<evidence type="ECO:0000256" key="1">
    <source>
        <dbReference type="ARBA" id="ARBA00000032"/>
    </source>
</evidence>
<accession>A0A9P0CIX9</accession>
<dbReference type="InterPro" id="IPR029033">
    <property type="entry name" value="His_PPase_superfam"/>
</dbReference>
<evidence type="ECO:0000313" key="8">
    <source>
        <dbReference type="EMBL" id="CAH1098921.1"/>
    </source>
</evidence>
<evidence type="ECO:0000256" key="3">
    <source>
        <dbReference type="ARBA" id="ARBA00012646"/>
    </source>
</evidence>
<dbReference type="Proteomes" id="UP001153636">
    <property type="component" value="Chromosome 1"/>
</dbReference>
<keyword evidence="9" id="KW-1185">Reference proteome</keyword>
<dbReference type="SUPFAM" id="SSF53254">
    <property type="entry name" value="Phosphoglycerate mutase-like"/>
    <property type="match status" value="1"/>
</dbReference>